<accession>A0A3M7R554</accession>
<evidence type="ECO:0000256" key="5">
    <source>
        <dbReference type="PROSITE-ProRule" id="PRU00283"/>
    </source>
</evidence>
<dbReference type="GO" id="GO:0005874">
    <property type="term" value="C:microtubule"/>
    <property type="evidence" value="ECO:0007669"/>
    <property type="project" value="UniProtKB-KW"/>
</dbReference>
<dbReference type="OrthoDB" id="2403182at2759"/>
<evidence type="ECO:0000313" key="8">
    <source>
        <dbReference type="EMBL" id="RNA18579.1"/>
    </source>
</evidence>
<keyword evidence="3 5" id="KW-0067">ATP-binding</keyword>
<keyword evidence="5 6" id="KW-0505">Motor protein</keyword>
<dbReference type="GO" id="GO:0003777">
    <property type="term" value="F:microtubule motor activity"/>
    <property type="evidence" value="ECO:0007669"/>
    <property type="project" value="InterPro"/>
</dbReference>
<dbReference type="PRINTS" id="PR00380">
    <property type="entry name" value="KINESINHEAVY"/>
</dbReference>
<dbReference type="SUPFAM" id="SSF52540">
    <property type="entry name" value="P-loop containing nucleoside triphosphate hydrolases"/>
    <property type="match status" value="1"/>
</dbReference>
<dbReference type="InterPro" id="IPR019821">
    <property type="entry name" value="Kinesin_motor_CS"/>
</dbReference>
<evidence type="ECO:0000256" key="4">
    <source>
        <dbReference type="ARBA" id="ARBA00023212"/>
    </source>
</evidence>
<dbReference type="InterPro" id="IPR027640">
    <property type="entry name" value="Kinesin-like_fam"/>
</dbReference>
<dbReference type="GO" id="GO:0008017">
    <property type="term" value="F:microtubule binding"/>
    <property type="evidence" value="ECO:0007669"/>
    <property type="project" value="InterPro"/>
</dbReference>
<dbReference type="PANTHER" id="PTHR24115">
    <property type="entry name" value="KINESIN-RELATED"/>
    <property type="match status" value="1"/>
</dbReference>
<keyword evidence="8" id="KW-0378">Hydrolase</keyword>
<evidence type="ECO:0000313" key="9">
    <source>
        <dbReference type="Proteomes" id="UP000276133"/>
    </source>
</evidence>
<evidence type="ECO:0000256" key="3">
    <source>
        <dbReference type="ARBA" id="ARBA00022840"/>
    </source>
</evidence>
<dbReference type="GO" id="GO:0005871">
    <property type="term" value="C:kinesin complex"/>
    <property type="evidence" value="ECO:0007669"/>
    <property type="project" value="TreeGrafter"/>
</dbReference>
<evidence type="ECO:0000256" key="1">
    <source>
        <dbReference type="ARBA" id="ARBA00004245"/>
    </source>
</evidence>
<proteinExistence type="inferred from homology"/>
<comment type="caution">
    <text evidence="8">The sequence shown here is derived from an EMBL/GenBank/DDBJ whole genome shotgun (WGS) entry which is preliminary data.</text>
</comment>
<reference evidence="8 9" key="1">
    <citation type="journal article" date="2018" name="Sci. Rep.">
        <title>Genomic signatures of local adaptation to the degree of environmental predictability in rotifers.</title>
        <authorList>
            <person name="Franch-Gras L."/>
            <person name="Hahn C."/>
            <person name="Garcia-Roger E.M."/>
            <person name="Carmona M.J."/>
            <person name="Serra M."/>
            <person name="Gomez A."/>
        </authorList>
    </citation>
    <scope>NUCLEOTIDE SEQUENCE [LARGE SCALE GENOMIC DNA]</scope>
    <source>
        <strain evidence="8">HYR1</strain>
    </source>
</reference>
<sequence length="403" mass="45695">MSKKLRTTARVDPVEVYCRIRPLPNETDESCLKILDKSNLMLQIPECSASYRTGQIKQLVYSFTQIYDEQTSQKQLFEQVSMPLVQDLLNAKNGLMFTYGVTGSGKTYSMIGNQHESGMLQRSLDCLFQSIQGNIARKNIFKPDRMNSFEIQSDCEGRLSNPAAAHSTKLTRQQQAFLNELQLSNKFQCQINRDNYYAVYISCIEIYNNYIYDLLDDVASSSTPTMSGGQDLKESKNLKEDSKGCMYIKDVNELEVKTIEEALDLISKAQKKRVVAYTELNSESSRSHSIFSIRLVQSQCSGKQCPVYVSQLSLVDLAGSERSKRTKNTGSRLREAGSINSSLMALRNCIETLRENSLNGYKKMVPYRDSKLTLLFKNYFEGNGKIKMILCINPNSVEFDETS</sequence>
<dbReference type="Gene3D" id="3.40.850.10">
    <property type="entry name" value="Kinesin motor domain"/>
    <property type="match status" value="1"/>
</dbReference>
<evidence type="ECO:0000256" key="2">
    <source>
        <dbReference type="ARBA" id="ARBA00022741"/>
    </source>
</evidence>
<comment type="similarity">
    <text evidence="5 6">Belongs to the TRAFAC class myosin-kinesin ATPase superfamily. Kinesin family.</text>
</comment>
<dbReference type="InterPro" id="IPR001752">
    <property type="entry name" value="Kinesin_motor_dom"/>
</dbReference>
<dbReference type="InterPro" id="IPR027417">
    <property type="entry name" value="P-loop_NTPase"/>
</dbReference>
<comment type="subcellular location">
    <subcellularLocation>
        <location evidence="1">Cytoplasm</location>
        <location evidence="1">Cytoskeleton</location>
    </subcellularLocation>
</comment>
<dbReference type="SMART" id="SM00129">
    <property type="entry name" value="KISc"/>
    <property type="match status" value="1"/>
</dbReference>
<protein>
    <recommendedName>
        <fullName evidence="6">Kinesin-like protein</fullName>
    </recommendedName>
</protein>
<dbReference type="GO" id="GO:0005634">
    <property type="term" value="C:nucleus"/>
    <property type="evidence" value="ECO:0007669"/>
    <property type="project" value="TreeGrafter"/>
</dbReference>
<dbReference type="STRING" id="10195.A0A3M7R554"/>
<dbReference type="EMBL" id="REGN01004211">
    <property type="protein sequence ID" value="RNA18579.1"/>
    <property type="molecule type" value="Genomic_DNA"/>
</dbReference>
<evidence type="ECO:0000259" key="7">
    <source>
        <dbReference type="PROSITE" id="PS50067"/>
    </source>
</evidence>
<dbReference type="Proteomes" id="UP000276133">
    <property type="component" value="Unassembled WGS sequence"/>
</dbReference>
<keyword evidence="9" id="KW-1185">Reference proteome</keyword>
<dbReference type="InterPro" id="IPR036961">
    <property type="entry name" value="Kinesin_motor_dom_sf"/>
</dbReference>
<feature type="binding site" evidence="5">
    <location>
        <begin position="100"/>
        <end position="107"/>
    </location>
    <ligand>
        <name>ATP</name>
        <dbReference type="ChEBI" id="CHEBI:30616"/>
    </ligand>
</feature>
<evidence type="ECO:0000256" key="6">
    <source>
        <dbReference type="RuleBase" id="RU000394"/>
    </source>
</evidence>
<dbReference type="PROSITE" id="PS50067">
    <property type="entry name" value="KINESIN_MOTOR_2"/>
    <property type="match status" value="1"/>
</dbReference>
<dbReference type="GO" id="GO:0007018">
    <property type="term" value="P:microtubule-based movement"/>
    <property type="evidence" value="ECO:0007669"/>
    <property type="project" value="InterPro"/>
</dbReference>
<keyword evidence="2 5" id="KW-0547">Nucleotide-binding</keyword>
<keyword evidence="4" id="KW-0963">Cytoplasm</keyword>
<feature type="non-terminal residue" evidence="8">
    <location>
        <position position="403"/>
    </location>
</feature>
<feature type="domain" description="Kinesin motor" evidence="7">
    <location>
        <begin position="13"/>
        <end position="403"/>
    </location>
</feature>
<dbReference type="PROSITE" id="PS00411">
    <property type="entry name" value="KINESIN_MOTOR_1"/>
    <property type="match status" value="1"/>
</dbReference>
<dbReference type="GO" id="GO:0016887">
    <property type="term" value="F:ATP hydrolysis activity"/>
    <property type="evidence" value="ECO:0007669"/>
    <property type="project" value="TreeGrafter"/>
</dbReference>
<name>A0A3M7R554_BRAPC</name>
<keyword evidence="6" id="KW-0493">Microtubule</keyword>
<dbReference type="AlphaFoldDB" id="A0A3M7R554"/>
<dbReference type="GO" id="GO:0005524">
    <property type="term" value="F:ATP binding"/>
    <property type="evidence" value="ECO:0007669"/>
    <property type="project" value="UniProtKB-UniRule"/>
</dbReference>
<organism evidence="8 9">
    <name type="scientific">Brachionus plicatilis</name>
    <name type="common">Marine rotifer</name>
    <name type="synonym">Brachionus muelleri</name>
    <dbReference type="NCBI Taxonomy" id="10195"/>
    <lineage>
        <taxon>Eukaryota</taxon>
        <taxon>Metazoa</taxon>
        <taxon>Spiralia</taxon>
        <taxon>Gnathifera</taxon>
        <taxon>Rotifera</taxon>
        <taxon>Eurotatoria</taxon>
        <taxon>Monogononta</taxon>
        <taxon>Pseudotrocha</taxon>
        <taxon>Ploima</taxon>
        <taxon>Brachionidae</taxon>
        <taxon>Brachionus</taxon>
    </lineage>
</organism>
<keyword evidence="4" id="KW-0206">Cytoskeleton</keyword>
<dbReference type="Pfam" id="PF00225">
    <property type="entry name" value="Kinesin"/>
    <property type="match status" value="1"/>
</dbReference>
<gene>
    <name evidence="8" type="ORF">BpHYR1_011644</name>
</gene>
<dbReference type="PANTHER" id="PTHR24115:SF600">
    <property type="entry name" value="KINESIN-LIKE PROTEIN KIF23"/>
    <property type="match status" value="1"/>
</dbReference>